<gene>
    <name evidence="2" type="ORF">NCTC9695_01158</name>
</gene>
<dbReference type="Gene3D" id="2.60.40.3470">
    <property type="match status" value="1"/>
</dbReference>
<evidence type="ECO:0000313" key="2">
    <source>
        <dbReference type="EMBL" id="VEB40756.1"/>
    </source>
</evidence>
<evidence type="ECO:0000313" key="3">
    <source>
        <dbReference type="Proteomes" id="UP000275777"/>
    </source>
</evidence>
<reference evidence="2 3" key="1">
    <citation type="submission" date="2018-12" db="EMBL/GenBank/DDBJ databases">
        <authorList>
            <consortium name="Pathogen Informatics"/>
        </authorList>
    </citation>
    <scope>NUCLEOTIDE SEQUENCE [LARGE SCALE GENOMIC DNA]</scope>
    <source>
        <strain evidence="2 3">NCTC9695</strain>
    </source>
</reference>
<proteinExistence type="predicted"/>
<accession>A0A447T781</accession>
<dbReference type="Proteomes" id="UP000275777">
    <property type="component" value="Chromosome"/>
</dbReference>
<feature type="domain" description="AMIN" evidence="1">
    <location>
        <begin position="2"/>
        <end position="52"/>
    </location>
</feature>
<dbReference type="EMBL" id="LR134182">
    <property type="protein sequence ID" value="VEB40756.1"/>
    <property type="molecule type" value="Genomic_DNA"/>
</dbReference>
<name>A0A447T781_CHRVL</name>
<dbReference type="AlphaFoldDB" id="A0A447T781"/>
<protein>
    <recommendedName>
        <fullName evidence="1">AMIN domain-containing protein</fullName>
    </recommendedName>
</protein>
<dbReference type="InterPro" id="IPR021731">
    <property type="entry name" value="AMIN_dom"/>
</dbReference>
<sequence length="73" mass="7793">MRRIDVTDFGTPVAKVDAANLGGNIRVTVIPQGDWEYSSYQTDGKLVVEVRRPALETAGAAAGKPSTRATSCR</sequence>
<evidence type="ECO:0000259" key="1">
    <source>
        <dbReference type="Pfam" id="PF11741"/>
    </source>
</evidence>
<dbReference type="Pfam" id="PF11741">
    <property type="entry name" value="AMIN"/>
    <property type="match status" value="1"/>
</dbReference>
<organism evidence="2 3">
    <name type="scientific">Chromobacterium violaceum</name>
    <dbReference type="NCBI Taxonomy" id="536"/>
    <lineage>
        <taxon>Bacteria</taxon>
        <taxon>Pseudomonadati</taxon>
        <taxon>Pseudomonadota</taxon>
        <taxon>Betaproteobacteria</taxon>
        <taxon>Neisseriales</taxon>
        <taxon>Chromobacteriaceae</taxon>
        <taxon>Chromobacterium</taxon>
    </lineage>
</organism>